<evidence type="ECO:0000313" key="2">
    <source>
        <dbReference type="Proteomes" id="UP000543642"/>
    </source>
</evidence>
<dbReference type="EMBL" id="JACHFW010000006">
    <property type="protein sequence ID" value="MBB5264689.1"/>
    <property type="molecule type" value="Genomic_DNA"/>
</dbReference>
<reference evidence="1 2" key="1">
    <citation type="submission" date="2020-08" db="EMBL/GenBank/DDBJ databases">
        <title>Genomic Encyclopedia of Type Strains, Phase IV (KMG-IV): sequencing the most valuable type-strain genomes for metagenomic binning, comparative biology and taxonomic classification.</title>
        <authorList>
            <person name="Goeker M."/>
        </authorList>
    </citation>
    <scope>NUCLEOTIDE SEQUENCE [LARGE SCALE GENOMIC DNA]</scope>
    <source>
        <strain evidence="1 2">DSM 106146</strain>
    </source>
</reference>
<keyword evidence="2" id="KW-1185">Reference proteome</keyword>
<proteinExistence type="predicted"/>
<dbReference type="RefSeq" id="WP_183773532.1">
    <property type="nucleotide sequence ID" value="NZ_JACHFW010000006.1"/>
</dbReference>
<protein>
    <recommendedName>
        <fullName evidence="3">DUF3795 domain-containing protein</fullName>
    </recommendedName>
</protein>
<comment type="caution">
    <text evidence="1">The sequence shown here is derived from an EMBL/GenBank/DDBJ whole genome shotgun (WGS) entry which is preliminary data.</text>
</comment>
<organism evidence="1 2">
    <name type="scientific">Catenibacillus scindens</name>
    <dbReference type="NCBI Taxonomy" id="673271"/>
    <lineage>
        <taxon>Bacteria</taxon>
        <taxon>Bacillati</taxon>
        <taxon>Bacillota</taxon>
        <taxon>Clostridia</taxon>
        <taxon>Lachnospirales</taxon>
        <taxon>Lachnospiraceae</taxon>
        <taxon>Catenibacillus</taxon>
    </lineage>
</organism>
<evidence type="ECO:0000313" key="1">
    <source>
        <dbReference type="EMBL" id="MBB5264689.1"/>
    </source>
</evidence>
<dbReference type="AlphaFoldDB" id="A0A7W8HA38"/>
<accession>A0A7W8HA38</accession>
<evidence type="ECO:0008006" key="3">
    <source>
        <dbReference type="Google" id="ProtNLM"/>
    </source>
</evidence>
<sequence length="129" mass="14570">MTENSIAYCGLLCGLCHPEGDCNCKFENHCSKQSSARGCFQYNCCSSKNLNGCWECTESPCGIDMHTLDNVKIRAFIRCIKEDGLEKFISYIENNMGQGLVYHRHGFTGDYDLETEDAVLELLRHGKIK</sequence>
<gene>
    <name evidence="1" type="ORF">HNP82_001817</name>
</gene>
<dbReference type="Proteomes" id="UP000543642">
    <property type="component" value="Unassembled WGS sequence"/>
</dbReference>
<name>A0A7W8HA38_9FIRM</name>